<dbReference type="InterPro" id="IPR007436">
    <property type="entry name" value="DUF485"/>
</dbReference>
<keyword evidence="2" id="KW-0812">Transmembrane</keyword>
<proteinExistence type="predicted"/>
<feature type="compositionally biased region" description="Low complexity" evidence="1">
    <location>
        <begin position="104"/>
        <end position="128"/>
    </location>
</feature>
<sequence>MRPAYRTGSSSEALAAARRTQLHRGLGLVLGVFTLYALVSSFVPEWLAAPVGGGLQVGELAAVAQVLAVAFGVFRHDRHARRHIEPLAQRVSTREPGRYGERFTAPAAKPATGLATATPPARRAEPAVDTTAAEPAAAAYAAYAADPSAFADEAAPTFNAFDSSRAFAGRTPGTLGSVRTARATS</sequence>
<reference evidence="3" key="1">
    <citation type="submission" date="2022-03" db="EMBL/GenBank/DDBJ databases">
        <authorList>
            <person name="Santos J.D.N."/>
            <person name="Kallscheuer N."/>
            <person name="Jogler C."/>
            <person name="Lage O.M."/>
        </authorList>
    </citation>
    <scope>NUCLEOTIDE SEQUENCE</scope>
    <source>
        <strain evidence="3">M600PL45_2</strain>
    </source>
</reference>
<evidence type="ECO:0000256" key="2">
    <source>
        <dbReference type="SAM" id="Phobius"/>
    </source>
</evidence>
<accession>A0ABS9SZL2</accession>
<gene>
    <name evidence="3" type="ORF">MMA15_15250</name>
</gene>
<keyword evidence="4" id="KW-1185">Reference proteome</keyword>
<dbReference type="RefSeq" id="WP_241060302.1">
    <property type="nucleotide sequence ID" value="NZ_JAKWJU010000002.1"/>
</dbReference>
<feature type="region of interest" description="Disordered" evidence="1">
    <location>
        <begin position="95"/>
        <end position="128"/>
    </location>
</feature>
<dbReference type="Proteomes" id="UP001166784">
    <property type="component" value="Unassembled WGS sequence"/>
</dbReference>
<keyword evidence="2" id="KW-1133">Transmembrane helix</keyword>
<organism evidence="3 4">
    <name type="scientific">Streptomyces marispadix</name>
    <dbReference type="NCBI Taxonomy" id="2922868"/>
    <lineage>
        <taxon>Bacteria</taxon>
        <taxon>Bacillati</taxon>
        <taxon>Actinomycetota</taxon>
        <taxon>Actinomycetes</taxon>
        <taxon>Kitasatosporales</taxon>
        <taxon>Streptomycetaceae</taxon>
        <taxon>Streptomyces</taxon>
    </lineage>
</organism>
<protein>
    <submittedName>
        <fullName evidence="3">DUF485 domain-containing protein</fullName>
    </submittedName>
</protein>
<dbReference type="EMBL" id="JAKWJU010000002">
    <property type="protein sequence ID" value="MCH6161697.1"/>
    <property type="molecule type" value="Genomic_DNA"/>
</dbReference>
<comment type="caution">
    <text evidence="3">The sequence shown here is derived from an EMBL/GenBank/DDBJ whole genome shotgun (WGS) entry which is preliminary data.</text>
</comment>
<feature type="transmembrane region" description="Helical" evidence="2">
    <location>
        <begin position="25"/>
        <end position="43"/>
    </location>
</feature>
<feature type="transmembrane region" description="Helical" evidence="2">
    <location>
        <begin position="55"/>
        <end position="74"/>
    </location>
</feature>
<evidence type="ECO:0000313" key="3">
    <source>
        <dbReference type="EMBL" id="MCH6161697.1"/>
    </source>
</evidence>
<keyword evidence="2" id="KW-0472">Membrane</keyword>
<dbReference type="Pfam" id="PF04341">
    <property type="entry name" value="DUF485"/>
    <property type="match status" value="1"/>
</dbReference>
<evidence type="ECO:0000256" key="1">
    <source>
        <dbReference type="SAM" id="MobiDB-lite"/>
    </source>
</evidence>
<name>A0ABS9SZL2_9ACTN</name>
<reference evidence="3" key="2">
    <citation type="journal article" date="2023" name="Int. J. Syst. Evol. Microbiol.">
        <title>Streptomyces marispadix sp. nov., isolated from marine beach sediment of the Northern Coast of Portugal.</title>
        <authorList>
            <person name="dos Santos J.D.N."/>
            <person name="Vitorino I.R."/>
            <person name="Kallscheuer N."/>
            <person name="Srivastava A."/>
            <person name="Krautwurst S."/>
            <person name="Marz M."/>
            <person name="Jogler C."/>
            <person name="Lobo Da Cunha A."/>
            <person name="Catita J."/>
            <person name="Goncalves H."/>
            <person name="Gonzalez I."/>
            <person name="Reyes F."/>
            <person name="Lage O.M."/>
        </authorList>
    </citation>
    <scope>NUCLEOTIDE SEQUENCE</scope>
    <source>
        <strain evidence="3">M600PL45_2</strain>
    </source>
</reference>
<evidence type="ECO:0000313" key="4">
    <source>
        <dbReference type="Proteomes" id="UP001166784"/>
    </source>
</evidence>